<dbReference type="InterPro" id="IPR039248">
    <property type="entry name" value="Ptase_RsbX"/>
</dbReference>
<evidence type="ECO:0000313" key="2">
    <source>
        <dbReference type="EMBL" id="MCX7569899.1"/>
    </source>
</evidence>
<comment type="caution">
    <text evidence="2">The sequence shown here is derived from an EMBL/GenBank/DDBJ whole genome shotgun (WGS) entry which is preliminary data.</text>
</comment>
<organism evidence="2 3">
    <name type="scientific">Tumebacillus lacus</name>
    <dbReference type="NCBI Taxonomy" id="2995335"/>
    <lineage>
        <taxon>Bacteria</taxon>
        <taxon>Bacillati</taxon>
        <taxon>Bacillota</taxon>
        <taxon>Bacilli</taxon>
        <taxon>Bacillales</taxon>
        <taxon>Alicyclobacillaceae</taxon>
        <taxon>Tumebacillus</taxon>
    </lineage>
</organism>
<dbReference type="Pfam" id="PF07228">
    <property type="entry name" value="SpoIIE"/>
    <property type="match status" value="1"/>
</dbReference>
<dbReference type="PANTHER" id="PTHR35801">
    <property type="entry name" value="PHOSPHOSERINE PHOSPHATASE RSBX"/>
    <property type="match status" value="1"/>
</dbReference>
<reference evidence="2 3" key="1">
    <citation type="submission" date="2022-11" db="EMBL/GenBank/DDBJ databases">
        <title>Study of microbial diversity in lake waters.</title>
        <authorList>
            <person name="Zhang J."/>
        </authorList>
    </citation>
    <scope>NUCLEOTIDE SEQUENCE [LARGE SCALE GENOMIC DNA]</scope>
    <source>
        <strain evidence="2 3">DT12</strain>
    </source>
</reference>
<name>A0ABT3X589_9BACL</name>
<dbReference type="InterPro" id="IPR001932">
    <property type="entry name" value="PPM-type_phosphatase-like_dom"/>
</dbReference>
<dbReference type="RefSeq" id="WP_267151149.1">
    <property type="nucleotide sequence ID" value="NZ_JAPMLT010000003.1"/>
</dbReference>
<proteinExistence type="predicted"/>
<evidence type="ECO:0000313" key="3">
    <source>
        <dbReference type="Proteomes" id="UP001208017"/>
    </source>
</evidence>
<dbReference type="Proteomes" id="UP001208017">
    <property type="component" value="Unassembled WGS sequence"/>
</dbReference>
<feature type="domain" description="PPM-type phosphatase" evidence="1">
    <location>
        <begin position="7"/>
        <end position="132"/>
    </location>
</feature>
<dbReference type="Gene3D" id="3.60.40.10">
    <property type="entry name" value="PPM-type phosphatase domain"/>
    <property type="match status" value="1"/>
</dbReference>
<sequence length="189" mass="21016">MIRPYGDHRTLIMVIDGLGHGQKAKEATDTLRELVETAQVMPLTQLLLWCHERMRRTRGAAVAALVLDSIRKTVTYSGVGNISLYHAPIDGGQVSAKRMVSGILGYRSVQPQERVILYGEGDRFLFHTDGLNGGVSVISRLWHELPIRMARKAVEQFANRVDDALVLVVQTGNGVPDISEEMWKAPLEE</sequence>
<dbReference type="EMBL" id="JAPMLT010000003">
    <property type="protein sequence ID" value="MCX7569899.1"/>
    <property type="molecule type" value="Genomic_DNA"/>
</dbReference>
<gene>
    <name evidence="2" type="ORF">OS242_07970</name>
</gene>
<keyword evidence="3" id="KW-1185">Reference proteome</keyword>
<dbReference type="SUPFAM" id="SSF81606">
    <property type="entry name" value="PP2C-like"/>
    <property type="match status" value="1"/>
</dbReference>
<dbReference type="PANTHER" id="PTHR35801:SF1">
    <property type="entry name" value="PHOSPHOSERINE PHOSPHATASE RSBX"/>
    <property type="match status" value="1"/>
</dbReference>
<evidence type="ECO:0000259" key="1">
    <source>
        <dbReference type="Pfam" id="PF07228"/>
    </source>
</evidence>
<protein>
    <submittedName>
        <fullName evidence="2">SpoIIE family protein phosphatase</fullName>
    </submittedName>
</protein>
<accession>A0ABT3X589</accession>
<dbReference type="InterPro" id="IPR036457">
    <property type="entry name" value="PPM-type-like_dom_sf"/>
</dbReference>